<dbReference type="OrthoDB" id="5920525at2759"/>
<name>A0A077ZQZ9_TRITR</name>
<reference evidence="1" key="2">
    <citation type="submission" date="2014-03" db="EMBL/GenBank/DDBJ databases">
        <title>The whipworm genome and dual-species transcriptomics of an intimate host-pathogen interaction.</title>
        <authorList>
            <person name="Foth B.J."/>
            <person name="Tsai I.J."/>
            <person name="Reid A.J."/>
            <person name="Bancroft A.J."/>
            <person name="Nichol S."/>
            <person name="Tracey A."/>
            <person name="Holroyd N."/>
            <person name="Cotton J.A."/>
            <person name="Stanley E.J."/>
            <person name="Zarowiecki M."/>
            <person name="Liu J.Z."/>
            <person name="Huckvale T."/>
            <person name="Cooper P.J."/>
            <person name="Grencis R.K."/>
            <person name="Berriman M."/>
        </authorList>
    </citation>
    <scope>NUCLEOTIDE SEQUENCE [LARGE SCALE GENOMIC DNA]</scope>
</reference>
<organism evidence="1 2">
    <name type="scientific">Trichuris trichiura</name>
    <name type="common">Whipworm</name>
    <name type="synonym">Trichocephalus trichiurus</name>
    <dbReference type="NCBI Taxonomy" id="36087"/>
    <lineage>
        <taxon>Eukaryota</taxon>
        <taxon>Metazoa</taxon>
        <taxon>Ecdysozoa</taxon>
        <taxon>Nematoda</taxon>
        <taxon>Enoplea</taxon>
        <taxon>Dorylaimia</taxon>
        <taxon>Trichinellida</taxon>
        <taxon>Trichuridae</taxon>
        <taxon>Trichuris</taxon>
    </lineage>
</organism>
<sequence>MAAVQKHARDSSSRFARASAEVLRNMYVDDLLITSASEADALSVAKETASLLASGGFPLHKWISNSPAVKERLSCSSQGVLTNQVKTLGMLWLPEVDALSVAPIAVKCHMLVSKRSLLMSVAKIFAITVYGANSSRGSNIFATDINRERFETSI</sequence>
<evidence type="ECO:0000313" key="2">
    <source>
        <dbReference type="Proteomes" id="UP000030665"/>
    </source>
</evidence>
<proteinExistence type="predicted"/>
<dbReference type="EMBL" id="HG808399">
    <property type="protein sequence ID" value="CDW61255.1"/>
    <property type="molecule type" value="Genomic_DNA"/>
</dbReference>
<accession>A0A077ZQZ9</accession>
<reference evidence="1" key="1">
    <citation type="submission" date="2014-01" db="EMBL/GenBank/DDBJ databases">
        <authorList>
            <person name="Aslett M."/>
        </authorList>
    </citation>
    <scope>NUCLEOTIDE SEQUENCE</scope>
</reference>
<evidence type="ECO:0008006" key="3">
    <source>
        <dbReference type="Google" id="ProtNLM"/>
    </source>
</evidence>
<gene>
    <name evidence="1" type="ORF">TTRE_0000970201</name>
</gene>
<dbReference type="PANTHER" id="PTHR47331">
    <property type="entry name" value="PHD-TYPE DOMAIN-CONTAINING PROTEIN"/>
    <property type="match status" value="1"/>
</dbReference>
<dbReference type="Proteomes" id="UP000030665">
    <property type="component" value="Unassembled WGS sequence"/>
</dbReference>
<protein>
    <recommendedName>
        <fullName evidence="3">RVT 1 domain containing protein</fullName>
    </recommendedName>
</protein>
<dbReference type="STRING" id="36087.A0A077ZQZ9"/>
<keyword evidence="2" id="KW-1185">Reference proteome</keyword>
<evidence type="ECO:0000313" key="1">
    <source>
        <dbReference type="EMBL" id="CDW61255.1"/>
    </source>
</evidence>
<dbReference type="AlphaFoldDB" id="A0A077ZQZ9"/>